<accession>A0A5N5U8D1</accession>
<proteinExistence type="predicted"/>
<dbReference type="AlphaFoldDB" id="A0A5N5U8D1"/>
<keyword evidence="7" id="KW-1185">Reference proteome</keyword>
<dbReference type="Pfam" id="PF12679">
    <property type="entry name" value="ABC2_membrane_2"/>
    <property type="match status" value="1"/>
</dbReference>
<dbReference type="Proteomes" id="UP000326865">
    <property type="component" value="Unassembled WGS sequence"/>
</dbReference>
<dbReference type="GO" id="GO:0140359">
    <property type="term" value="F:ABC-type transporter activity"/>
    <property type="evidence" value="ECO:0007669"/>
    <property type="project" value="InterPro"/>
</dbReference>
<feature type="transmembrane region" description="Helical" evidence="1">
    <location>
        <begin position="233"/>
        <end position="256"/>
    </location>
</feature>
<dbReference type="Proteomes" id="UP000326302">
    <property type="component" value="Unassembled WGS sequence"/>
</dbReference>
<dbReference type="RefSeq" id="WP_152119117.1">
    <property type="nucleotide sequence ID" value="NZ_QJOW01000001.1"/>
</dbReference>
<evidence type="ECO:0000313" key="6">
    <source>
        <dbReference type="Proteomes" id="UP000326302"/>
    </source>
</evidence>
<organism evidence="2 7">
    <name type="scientific">Halosegnis rubeus</name>
    <dbReference type="NCBI Taxonomy" id="2212850"/>
    <lineage>
        <taxon>Archaea</taxon>
        <taxon>Methanobacteriati</taxon>
        <taxon>Methanobacteriota</taxon>
        <taxon>Stenosarchaea group</taxon>
        <taxon>Halobacteria</taxon>
        <taxon>Halobacteriales</taxon>
        <taxon>Natronomonadaceae</taxon>
        <taxon>Halosegnis</taxon>
    </lineage>
</organism>
<keyword evidence="1" id="KW-0472">Membrane</keyword>
<evidence type="ECO:0000256" key="1">
    <source>
        <dbReference type="SAM" id="Phobius"/>
    </source>
</evidence>
<dbReference type="GO" id="GO:0005886">
    <property type="term" value="C:plasma membrane"/>
    <property type="evidence" value="ECO:0007669"/>
    <property type="project" value="UniProtKB-SubCell"/>
</dbReference>
<dbReference type="Proteomes" id="UP000326207">
    <property type="component" value="Unassembled WGS sequence"/>
</dbReference>
<dbReference type="PROSITE" id="PS51257">
    <property type="entry name" value="PROKAR_LIPOPROTEIN"/>
    <property type="match status" value="1"/>
</dbReference>
<evidence type="ECO:0000313" key="7">
    <source>
        <dbReference type="Proteomes" id="UP000326865"/>
    </source>
</evidence>
<feature type="transmembrane region" description="Helical" evidence="1">
    <location>
        <begin position="12"/>
        <end position="33"/>
    </location>
</feature>
<accession>A0A5N5UKY8</accession>
<accession>A0A5N5UHQ7</accession>
<feature type="transmembrane region" description="Helical" evidence="1">
    <location>
        <begin position="122"/>
        <end position="147"/>
    </location>
</feature>
<reference evidence="5 6" key="1">
    <citation type="submission" date="2019-10" db="EMBL/GenBank/DDBJ databases">
        <title>Unraveling microbial dark matter from salterns through culturing: the case of the genus Halosegnis.</title>
        <authorList>
            <person name="Duran-Viseras A."/>
            <person name="Andrei A.-S."/>
            <person name="Vera-Gargallo B."/>
            <person name="Ghai R."/>
            <person name="Sanchez-Porro C."/>
            <person name="Ventosa A."/>
        </authorList>
    </citation>
    <scope>NUCLEOTIDE SEQUENCE [LARGE SCALE GENOMIC DNA]</scope>
    <source>
        <strain evidence="3 6">F17-44</strain>
        <strain evidence="2 7">F18-79</strain>
        <strain evidence="4 5">F19-13</strain>
    </source>
</reference>
<keyword evidence="1" id="KW-1133">Transmembrane helix</keyword>
<evidence type="ECO:0000313" key="4">
    <source>
        <dbReference type="EMBL" id="KAB7519195.1"/>
    </source>
</evidence>
<gene>
    <name evidence="2" type="ORF">DM867_07370</name>
    <name evidence="3" type="ORF">DMP03_02360</name>
    <name evidence="4" type="ORF">DP108_03545</name>
</gene>
<feature type="transmembrane region" description="Helical" evidence="1">
    <location>
        <begin position="74"/>
        <end position="96"/>
    </location>
</feature>
<evidence type="ECO:0000313" key="2">
    <source>
        <dbReference type="EMBL" id="KAB7514916.1"/>
    </source>
</evidence>
<name>A0A5N5U8D1_9EURY</name>
<comment type="caution">
    <text evidence="2">The sequence shown here is derived from an EMBL/GenBank/DDBJ whole genome shotgun (WGS) entry which is preliminary data.</text>
</comment>
<evidence type="ECO:0000313" key="3">
    <source>
        <dbReference type="EMBL" id="KAB7518225.1"/>
    </source>
</evidence>
<evidence type="ECO:0000313" key="5">
    <source>
        <dbReference type="Proteomes" id="UP000326207"/>
    </source>
</evidence>
<sequence length="262" mass="26337">MRETARYEGRGNLLASVTIGGCLAAFGGLVTALTPGILDDFDIETVVANLPPAVAEGFGLEAIGSPGGFIALELYQYVWLVGLGSYLAYSAAGSIAGDAQAGRLDMVLAAPLSRRGLLAGKFLAYLVPVLVVNAIVGGVVIGVNAAVGAGIEPAWLVAVHLLSVPYLLVCCAIGVTASVFADRRSQAEGVAVGTVVGTFVLSTLLGGTALGGLTRLTPASYYDPLAILTTGEYDLLGAGVLLAATVGLLAVAAAGFERADIA</sequence>
<dbReference type="OrthoDB" id="204776at2157"/>
<dbReference type="EMBL" id="QKKZ01000002">
    <property type="protein sequence ID" value="KAB7514916.1"/>
    <property type="molecule type" value="Genomic_DNA"/>
</dbReference>
<dbReference type="EMBL" id="QMDY01000002">
    <property type="protein sequence ID" value="KAB7519195.1"/>
    <property type="molecule type" value="Genomic_DNA"/>
</dbReference>
<keyword evidence="1" id="KW-0812">Transmembrane</keyword>
<feature type="transmembrane region" description="Helical" evidence="1">
    <location>
        <begin position="153"/>
        <end position="177"/>
    </location>
</feature>
<feature type="transmembrane region" description="Helical" evidence="1">
    <location>
        <begin position="189"/>
        <end position="213"/>
    </location>
</feature>
<dbReference type="EMBL" id="QJOW01000001">
    <property type="protein sequence ID" value="KAB7518225.1"/>
    <property type="molecule type" value="Genomic_DNA"/>
</dbReference>
<protein>
    <submittedName>
        <fullName evidence="2">ABC transporter permease subunit</fullName>
    </submittedName>
</protein>